<comment type="subcellular location">
    <subcellularLocation>
        <location evidence="1 7">Nucleus</location>
    </subcellularLocation>
</comment>
<reference evidence="12" key="1">
    <citation type="submission" date="2025-08" db="UniProtKB">
        <authorList>
            <consortium name="RefSeq"/>
        </authorList>
    </citation>
    <scope>IDENTIFICATION</scope>
    <source>
        <tissue evidence="12">Testes</tissue>
    </source>
</reference>
<keyword evidence="11" id="KW-1185">Reference proteome</keyword>
<protein>
    <recommendedName>
        <fullName evidence="7">Non-structural maintenance of chromosomes element 4</fullName>
    </recommendedName>
</protein>
<comment type="similarity">
    <text evidence="2 7">Belongs to the NSE4 family.</text>
</comment>
<evidence type="ECO:0000259" key="10">
    <source>
        <dbReference type="Pfam" id="PF15412"/>
    </source>
</evidence>
<dbReference type="Pfam" id="PF15412">
    <property type="entry name" value="Nse4-Nse3_bdg"/>
    <property type="match status" value="1"/>
</dbReference>
<dbReference type="InterPro" id="IPR014854">
    <property type="entry name" value="Nse4_C"/>
</dbReference>
<feature type="domain" description="Non-structural maintenance of chromosome element 4 C-terminal" evidence="9">
    <location>
        <begin position="248"/>
        <end position="335"/>
    </location>
</feature>
<evidence type="ECO:0000256" key="7">
    <source>
        <dbReference type="RuleBase" id="RU365071"/>
    </source>
</evidence>
<evidence type="ECO:0000256" key="5">
    <source>
        <dbReference type="ARBA" id="ARBA00023204"/>
    </source>
</evidence>
<evidence type="ECO:0000256" key="8">
    <source>
        <dbReference type="SAM" id="MobiDB-lite"/>
    </source>
</evidence>
<keyword evidence="3 7" id="KW-0227">DNA damage</keyword>
<accession>A0ABM0N061</accession>
<comment type="subunit">
    <text evidence="7">Component of the SMC5-SMC6 complex.</text>
</comment>
<keyword evidence="6 7" id="KW-0539">Nucleus</keyword>
<feature type="domain" description="Nse4/EID protein Nse3/MAGE-binding" evidence="10">
    <location>
        <begin position="99"/>
        <end position="148"/>
    </location>
</feature>
<feature type="region of interest" description="Disordered" evidence="8">
    <location>
        <begin position="339"/>
        <end position="362"/>
    </location>
</feature>
<feature type="region of interest" description="Disordered" evidence="8">
    <location>
        <begin position="1"/>
        <end position="37"/>
    </location>
</feature>
<evidence type="ECO:0000313" key="12">
    <source>
        <dbReference type="RefSeq" id="XP_006825652.1"/>
    </source>
</evidence>
<evidence type="ECO:0000313" key="11">
    <source>
        <dbReference type="Proteomes" id="UP000694865"/>
    </source>
</evidence>
<sequence length="362" mass="41427">MSGRPGSKGPSRKPKSNTSNRDTDKDEDVFETGATGSAEYVDKRRQIRHDYRTLITETQKNRLDLIRPDNTGLYTALTRADKLFNEVKKTTATREAALDSQFLVLAASLGNQQAHQLHTDLVAFEPTEFAEKLITFMKGRQIGLEGDDQQTRLPKEAWAKLGREALPCFRRVPAFHFMLGSFERGEIQKSKRSANRRRVTDKELGPKVHPQQLEKLQKNQQEVTTEEVEKVLEFLRQITSSDDGTFEPISFFEFVVNPESYAQTVENMFYLSFLVRDGHAEVVLDEDNLPVVTPREPYVEGQTTERVDRKQVVVTMDMEQWKEIIDVFEIEKPMIPTRSTLQEEKTLNGHIGTEDDSSGQDE</sequence>
<keyword evidence="5 7" id="KW-0234">DNA repair</keyword>
<evidence type="ECO:0000256" key="6">
    <source>
        <dbReference type="ARBA" id="ARBA00023242"/>
    </source>
</evidence>
<dbReference type="Proteomes" id="UP000694865">
    <property type="component" value="Unplaced"/>
</dbReference>
<gene>
    <name evidence="12" type="primary">LOC102805339</name>
</gene>
<keyword evidence="4 7" id="KW-0233">DNA recombination</keyword>
<dbReference type="Pfam" id="PF08743">
    <property type="entry name" value="Nse4_C"/>
    <property type="match status" value="1"/>
</dbReference>
<evidence type="ECO:0000256" key="2">
    <source>
        <dbReference type="ARBA" id="ARBA00008997"/>
    </source>
</evidence>
<dbReference type="GeneID" id="102805339"/>
<organism evidence="11 12">
    <name type="scientific">Saccoglossus kowalevskii</name>
    <name type="common">Acorn worm</name>
    <dbReference type="NCBI Taxonomy" id="10224"/>
    <lineage>
        <taxon>Eukaryota</taxon>
        <taxon>Metazoa</taxon>
        <taxon>Hemichordata</taxon>
        <taxon>Enteropneusta</taxon>
        <taxon>Harrimaniidae</taxon>
        <taxon>Saccoglossus</taxon>
    </lineage>
</organism>
<name>A0ABM0N061_SACKO</name>
<dbReference type="PANTHER" id="PTHR16140">
    <property type="entry name" value="NON-STRUCTURAL MAINTENANCE OF CHROMOSOMES ELEMENT 4"/>
    <property type="match status" value="1"/>
</dbReference>
<dbReference type="InterPro" id="IPR027786">
    <property type="entry name" value="Nse4/EID"/>
</dbReference>
<evidence type="ECO:0000256" key="1">
    <source>
        <dbReference type="ARBA" id="ARBA00004123"/>
    </source>
</evidence>
<evidence type="ECO:0000256" key="4">
    <source>
        <dbReference type="ARBA" id="ARBA00023172"/>
    </source>
</evidence>
<dbReference type="PANTHER" id="PTHR16140:SF0">
    <property type="entry name" value="NON-STRUCTURAL MAINTENANCE OF CHROMOSOMES ELEMENT 4"/>
    <property type="match status" value="1"/>
</dbReference>
<proteinExistence type="inferred from homology"/>
<dbReference type="InterPro" id="IPR029225">
    <property type="entry name" value="Nse4_Nse3-bd"/>
</dbReference>
<comment type="function">
    <text evidence="7">Component of the SMC5-SMC6 complex, that promotes sister chromatid alignment after DNA damage and facilitates double-stranded DNA breaks (DSBs) repair via homologous recombination between sister chromatids.</text>
</comment>
<dbReference type="RefSeq" id="XP_006825652.1">
    <property type="nucleotide sequence ID" value="XM_006825589.1"/>
</dbReference>
<evidence type="ECO:0000259" key="9">
    <source>
        <dbReference type="Pfam" id="PF08743"/>
    </source>
</evidence>
<evidence type="ECO:0000256" key="3">
    <source>
        <dbReference type="ARBA" id="ARBA00022763"/>
    </source>
</evidence>